<dbReference type="SUPFAM" id="SSF81296">
    <property type="entry name" value="E set domains"/>
    <property type="match status" value="1"/>
</dbReference>
<dbReference type="InterPro" id="IPR013783">
    <property type="entry name" value="Ig-like_fold"/>
</dbReference>
<organism evidence="5 6">
    <name type="scientific">Gilvimarinus xylanilyticus</name>
    <dbReference type="NCBI Taxonomy" id="2944139"/>
    <lineage>
        <taxon>Bacteria</taxon>
        <taxon>Pseudomonadati</taxon>
        <taxon>Pseudomonadota</taxon>
        <taxon>Gammaproteobacteria</taxon>
        <taxon>Cellvibrionales</taxon>
        <taxon>Cellvibrionaceae</taxon>
        <taxon>Gilvimarinus</taxon>
    </lineage>
</organism>
<dbReference type="GO" id="GO:0016798">
    <property type="term" value="F:hydrolase activity, acting on glycosyl bonds"/>
    <property type="evidence" value="ECO:0007669"/>
    <property type="project" value="UniProtKB-KW"/>
</dbReference>
<protein>
    <submittedName>
        <fullName evidence="5">Glycoside hydrolase family 13 protein</fullName>
    </submittedName>
</protein>
<gene>
    <name evidence="5" type="ORF">M6D89_13980</name>
</gene>
<dbReference type="PANTHER" id="PTHR10357:SF210">
    <property type="entry name" value="MALTODEXTRIN GLUCOSIDASE"/>
    <property type="match status" value="1"/>
</dbReference>
<dbReference type="PANTHER" id="PTHR10357">
    <property type="entry name" value="ALPHA-AMYLASE FAMILY MEMBER"/>
    <property type="match status" value="1"/>
</dbReference>
<dbReference type="InterPro" id="IPR014756">
    <property type="entry name" value="Ig_E-set"/>
</dbReference>
<dbReference type="Gene3D" id="2.60.40.10">
    <property type="entry name" value="Immunoglobulins"/>
    <property type="match status" value="1"/>
</dbReference>
<evidence type="ECO:0000256" key="3">
    <source>
        <dbReference type="SAM" id="SignalP"/>
    </source>
</evidence>
<dbReference type="SUPFAM" id="SSF51445">
    <property type="entry name" value="(Trans)glycosidases"/>
    <property type="match status" value="1"/>
</dbReference>
<accession>A0A9X2I4X1</accession>
<dbReference type="SMART" id="SM00642">
    <property type="entry name" value="Aamy"/>
    <property type="match status" value="1"/>
</dbReference>
<dbReference type="Proteomes" id="UP001139319">
    <property type="component" value="Unassembled WGS sequence"/>
</dbReference>
<dbReference type="RefSeq" id="WP_253968703.1">
    <property type="nucleotide sequence ID" value="NZ_JAMFTH010000005.1"/>
</dbReference>
<dbReference type="InterPro" id="IPR017853">
    <property type="entry name" value="GH"/>
</dbReference>
<feature type="chain" id="PRO_5040775787" evidence="3">
    <location>
        <begin position="22"/>
        <end position="616"/>
    </location>
</feature>
<dbReference type="GO" id="GO:0005975">
    <property type="term" value="P:carbohydrate metabolic process"/>
    <property type="evidence" value="ECO:0007669"/>
    <property type="project" value="InterPro"/>
</dbReference>
<evidence type="ECO:0000256" key="1">
    <source>
        <dbReference type="ARBA" id="ARBA00022801"/>
    </source>
</evidence>
<dbReference type="InterPro" id="IPR006047">
    <property type="entry name" value="GH13_cat_dom"/>
</dbReference>
<evidence type="ECO:0000259" key="4">
    <source>
        <dbReference type="SMART" id="SM00642"/>
    </source>
</evidence>
<feature type="domain" description="Glycosyl hydrolase family 13 catalytic" evidence="4">
    <location>
        <begin position="131"/>
        <end position="528"/>
    </location>
</feature>
<evidence type="ECO:0000313" key="6">
    <source>
        <dbReference type="Proteomes" id="UP001139319"/>
    </source>
</evidence>
<name>A0A9X2I4X1_9GAMM</name>
<dbReference type="SUPFAM" id="SSF51011">
    <property type="entry name" value="Glycosyl hydrolase domain"/>
    <property type="match status" value="1"/>
</dbReference>
<dbReference type="Pfam" id="PF09087">
    <property type="entry name" value="Cyc-maltodext_N"/>
    <property type="match status" value="1"/>
</dbReference>
<keyword evidence="2" id="KW-0326">Glycosidase</keyword>
<dbReference type="CDD" id="cd11340">
    <property type="entry name" value="AmyAc_bac_CMD_like_3"/>
    <property type="match status" value="1"/>
</dbReference>
<reference evidence="5" key="1">
    <citation type="submission" date="2022-05" db="EMBL/GenBank/DDBJ databases">
        <authorList>
            <person name="Sun H.-N."/>
        </authorList>
    </citation>
    <scope>NUCLEOTIDE SEQUENCE</scope>
    <source>
        <strain evidence="5">HB14</strain>
    </source>
</reference>
<evidence type="ECO:0000313" key="5">
    <source>
        <dbReference type="EMBL" id="MCP8900410.1"/>
    </source>
</evidence>
<dbReference type="AlphaFoldDB" id="A0A9X2I4X1"/>
<keyword evidence="1 5" id="KW-0378">Hydrolase</keyword>
<feature type="signal peptide" evidence="3">
    <location>
        <begin position="1"/>
        <end position="21"/>
    </location>
</feature>
<sequence length="616" mass="70080">MKIIRTLLLGAAITTFGTAQGAEVERIEPPFWWAGMQANTLQLMVYGDDIGSTDSVVIDSAGVSVTQLHTADSPNYLFVDLKLDDSLTAKPVTLKFYADQQQVADAQYSFKARHVNSAQRKGFSAQDVIYLITPDRFANGDLNNDEVKGLREGIDRQAPGGRHGGDIAGVIQHLDYLADMGFTQLWLNPVLENAQAEYSYHGYSTTDFYRVDPRMGSNKLYVSLSDQAADKGMGLIKDIILNHCGSGHWWMDDLPFTDWINYNASFSPTSHRRESLRDPHAAEVDKQEFNDGWFVPTMPDLNQRNRFMARYLIQNSIWWVEYAGLSGIRVDTYSYPDKTFLTGWSRAVMAEYPNLNIVGEEWSENSAIVAYWQEGKKTFDGYQSFTPSMMDFPWQRALLNSLNNEESWGEGMVQMYQALSNDFLYADPYNLVIFPDNHDMSRIYTSLNENYEHWKMAMIMTLTLRGIPQIYYGTEILMTNPGTDDHGVIRTDFPGGWPGDRVNAFNAEGLTEQQAKAQEFLKFWLNWRKTSTAVTQGKLMHYAPRDSVYVYFRYTDSDTVMVVINHSDSPQSVDPQIFEQRLAGFTKAHHVESEQITTLSQALQSRAQSVSVYELQ</sequence>
<proteinExistence type="predicted"/>
<dbReference type="Pfam" id="PF00128">
    <property type="entry name" value="Alpha-amylase"/>
    <property type="match status" value="1"/>
</dbReference>
<dbReference type="InterPro" id="IPR013780">
    <property type="entry name" value="Glyco_hydro_b"/>
</dbReference>
<evidence type="ECO:0000256" key="2">
    <source>
        <dbReference type="ARBA" id="ARBA00023295"/>
    </source>
</evidence>
<reference evidence="5" key="2">
    <citation type="submission" date="2023-01" db="EMBL/GenBank/DDBJ databases">
        <title>Gilvimarinus xylanilyticus HB14 isolated from Caulerpa lentillifera aquaculture base in Hainan, China.</title>
        <authorList>
            <person name="Zhang Y.-J."/>
        </authorList>
    </citation>
    <scope>NUCLEOTIDE SEQUENCE</scope>
    <source>
        <strain evidence="5">HB14</strain>
    </source>
</reference>
<dbReference type="InterPro" id="IPR019492">
    <property type="entry name" value="Cyclo-malto-dextrinase_C"/>
</dbReference>
<dbReference type="EMBL" id="JAMFTH010000005">
    <property type="protein sequence ID" value="MCP8900410.1"/>
    <property type="molecule type" value="Genomic_DNA"/>
</dbReference>
<dbReference type="Pfam" id="PF10438">
    <property type="entry name" value="Cyc-maltodext_C"/>
    <property type="match status" value="1"/>
</dbReference>
<dbReference type="Gene3D" id="2.60.40.1180">
    <property type="entry name" value="Golgi alpha-mannosidase II"/>
    <property type="match status" value="1"/>
</dbReference>
<keyword evidence="3" id="KW-0732">Signal</keyword>
<dbReference type="Gene3D" id="3.20.20.80">
    <property type="entry name" value="Glycosidases"/>
    <property type="match status" value="1"/>
</dbReference>
<dbReference type="InterPro" id="IPR015171">
    <property type="entry name" value="Cyc-maltodext_N"/>
</dbReference>
<keyword evidence="6" id="KW-1185">Reference proteome</keyword>
<comment type="caution">
    <text evidence="5">The sequence shown here is derived from an EMBL/GenBank/DDBJ whole genome shotgun (WGS) entry which is preliminary data.</text>
</comment>